<evidence type="ECO:0000259" key="1">
    <source>
        <dbReference type="SMART" id="SM00903"/>
    </source>
</evidence>
<organism evidence="2 3">
    <name type="scientific">candidate division WOR-3 bacterium 4484_100</name>
    <dbReference type="NCBI Taxonomy" id="1936077"/>
    <lineage>
        <taxon>Bacteria</taxon>
        <taxon>Bacteria division WOR-3</taxon>
    </lineage>
</organism>
<dbReference type="GO" id="GO:0016646">
    <property type="term" value="F:oxidoreductase activity, acting on the CH-NH group of donors, NAD or NADP as acceptor"/>
    <property type="evidence" value="ECO:0007669"/>
    <property type="project" value="UniProtKB-ARBA"/>
</dbReference>
<dbReference type="EMBL" id="MUKB01000089">
    <property type="protein sequence ID" value="OPX17690.1"/>
    <property type="molecule type" value="Genomic_DNA"/>
</dbReference>
<evidence type="ECO:0000313" key="3">
    <source>
        <dbReference type="Proteomes" id="UP000191663"/>
    </source>
</evidence>
<dbReference type="SUPFAM" id="SSF50475">
    <property type="entry name" value="FMN-binding split barrel"/>
    <property type="match status" value="1"/>
</dbReference>
<dbReference type="PANTHER" id="PTHR43241">
    <property type="entry name" value="FLAVIN REDUCTASE DOMAIN PROTEIN"/>
    <property type="match status" value="1"/>
</dbReference>
<dbReference type="GO" id="GO:0010181">
    <property type="term" value="F:FMN binding"/>
    <property type="evidence" value="ECO:0007669"/>
    <property type="project" value="InterPro"/>
</dbReference>
<dbReference type="InterPro" id="IPR002563">
    <property type="entry name" value="Flavin_Rdtase-like_dom"/>
</dbReference>
<comment type="caution">
    <text evidence="2">The sequence shown here is derived from an EMBL/GenBank/DDBJ whole genome shotgun (WGS) entry which is preliminary data.</text>
</comment>
<dbReference type="InterPro" id="IPR053310">
    <property type="entry name" value="Flavoredoxin-like"/>
</dbReference>
<dbReference type="InterPro" id="IPR012349">
    <property type="entry name" value="Split_barrel_FMN-bd"/>
</dbReference>
<name>A0A1V4QEA2_UNCW3</name>
<gene>
    <name evidence="2" type="ORF">BXT86_05100</name>
</gene>
<protein>
    <recommendedName>
        <fullName evidence="1">Flavin reductase like domain-containing protein</fullName>
    </recommendedName>
</protein>
<dbReference type="SMART" id="SM00903">
    <property type="entry name" value="Flavin_Reduct"/>
    <property type="match status" value="1"/>
</dbReference>
<feature type="domain" description="Flavin reductase like" evidence="1">
    <location>
        <begin position="11"/>
        <end position="154"/>
    </location>
</feature>
<dbReference type="PANTHER" id="PTHR43241:SF1">
    <property type="entry name" value="FLAVIN REDUCTASE LIKE DOMAIN-CONTAINING PROTEIN"/>
    <property type="match status" value="1"/>
</dbReference>
<dbReference type="AlphaFoldDB" id="A0A1V4QEA2"/>
<dbReference type="Gene3D" id="2.30.110.10">
    <property type="entry name" value="Electron Transport, Fmn-binding Protein, Chain A"/>
    <property type="match status" value="1"/>
</dbReference>
<dbReference type="Proteomes" id="UP000191663">
    <property type="component" value="Unassembled WGS sequence"/>
</dbReference>
<sequence>MLKPVEFKKFYYIFPQSVALIGVKENVMPVAWHTPLSADPPLYGILISPKRFTYELLNRTDGFTVNFLEYKDARLIARTGGVSGRDCDKLKKFEIEYIQAQQVEGVILSRAYGAYECEKYAVQRYGDHLLFVGNIVQVYIKDGVVNEQGVIDEKSVAPIIYFGQDRYITIAPEKIHFISRSAVGSRMLLNGQNRGAVRRFRSSPATPGDGNTVRLTVKILRSFAGNSISPISGRSLSICPIFQIWQRRKRSCLNFRSVHWSRI</sequence>
<dbReference type="Pfam" id="PF01613">
    <property type="entry name" value="Flavin_Reduct"/>
    <property type="match status" value="1"/>
</dbReference>
<proteinExistence type="predicted"/>
<reference evidence="3" key="1">
    <citation type="submission" date="2017-01" db="EMBL/GenBank/DDBJ databases">
        <title>Novel pathways for hydrocarbon cycling and metabolic interdependencies in hydrothermal sediment communities.</title>
        <authorList>
            <person name="Dombrowski N."/>
            <person name="Seitz K."/>
            <person name="Teske A."/>
            <person name="Baker B."/>
        </authorList>
    </citation>
    <scope>NUCLEOTIDE SEQUENCE [LARGE SCALE GENOMIC DNA]</scope>
</reference>
<accession>A0A1V4QEA2</accession>
<evidence type="ECO:0000313" key="2">
    <source>
        <dbReference type="EMBL" id="OPX17690.1"/>
    </source>
</evidence>